<keyword evidence="3" id="KW-0614">Plasmid</keyword>
<reference evidence="2" key="2">
    <citation type="journal article" date="2022" name="BMC Genomics">
        <title>Comparative genome analysis of mycobacteria focusing on tRNA and non-coding RNA.</title>
        <authorList>
            <person name="Behra P.R.K."/>
            <person name="Pettersson B.M.F."/>
            <person name="Ramesh M."/>
            <person name="Das S."/>
            <person name="Dasgupta S."/>
            <person name="Kirsebom L.A."/>
        </authorList>
    </citation>
    <scope>NUCLEOTIDE SEQUENCE</scope>
    <source>
        <strain evidence="2">DSM 45406</strain>
    </source>
</reference>
<evidence type="ECO:0000313" key="2">
    <source>
        <dbReference type="EMBL" id="MCV7070459.1"/>
    </source>
</evidence>
<dbReference type="SUPFAM" id="SSF55718">
    <property type="entry name" value="SCP-like"/>
    <property type="match status" value="1"/>
</dbReference>
<geneLocation type="plasmid" evidence="3 4">
    <name>unnamed2</name>
</geneLocation>
<gene>
    <name evidence="2" type="ORF">H7H73_08300</name>
    <name evidence="3" type="ORF">MJO55_29220</name>
</gene>
<dbReference type="Gene3D" id="3.30.1050.10">
    <property type="entry name" value="SCP2 sterol-binding domain"/>
    <property type="match status" value="1"/>
</dbReference>
<reference evidence="2" key="1">
    <citation type="submission" date="2020-07" db="EMBL/GenBank/DDBJ databases">
        <authorList>
            <person name="Pettersson B.M.F."/>
            <person name="Behra P.R.K."/>
            <person name="Ramesh M."/>
            <person name="Das S."/>
            <person name="Dasgupta S."/>
            <person name="Kirsebom L.A."/>
        </authorList>
    </citation>
    <scope>NUCLEOTIDE SEQUENCE</scope>
    <source>
        <strain evidence="2">DSM 45406</strain>
    </source>
</reference>
<evidence type="ECO:0000313" key="4">
    <source>
        <dbReference type="Proteomes" id="UP001055159"/>
    </source>
</evidence>
<evidence type="ECO:0000313" key="5">
    <source>
        <dbReference type="Proteomes" id="UP001140272"/>
    </source>
</evidence>
<keyword evidence="4" id="KW-1185">Reference proteome</keyword>
<name>A0A9X2YBJ5_9MYCO</name>
<reference evidence="3" key="3">
    <citation type="submission" date="2022-08" db="EMBL/GenBank/DDBJ databases">
        <title>Complete genome sequence of 14 non-tuberculosis mycobacteria type-strains.</title>
        <authorList>
            <person name="Igarashi Y."/>
            <person name="Osugi A."/>
            <person name="Mitarai S."/>
        </authorList>
    </citation>
    <scope>NUCLEOTIDE SEQUENCE</scope>
    <source>
        <strain evidence="3">JCM 16372</strain>
        <plasmid evidence="3">unnamed2</plasmid>
    </source>
</reference>
<dbReference type="AlphaFoldDB" id="A0A9X2YBJ5"/>
<proteinExistence type="predicted"/>
<dbReference type="EMBL" id="CP103313">
    <property type="protein sequence ID" value="UVY95970.1"/>
    <property type="molecule type" value="Genomic_DNA"/>
</dbReference>
<dbReference type="Proteomes" id="UP001055159">
    <property type="component" value="Plasmid unnamed2"/>
</dbReference>
<dbReference type="RefSeq" id="WP_262875853.1">
    <property type="nucleotide sequence ID" value="NZ_CP103313.1"/>
</dbReference>
<dbReference type="InterPro" id="IPR003033">
    <property type="entry name" value="SCP2_sterol-bd_dom"/>
</dbReference>
<dbReference type="InterPro" id="IPR036527">
    <property type="entry name" value="SCP2_sterol-bd_dom_sf"/>
</dbReference>
<organism evidence="2 5">
    <name type="scientific">Mycolicibacterium rufum</name>
    <dbReference type="NCBI Taxonomy" id="318424"/>
    <lineage>
        <taxon>Bacteria</taxon>
        <taxon>Bacillati</taxon>
        <taxon>Actinomycetota</taxon>
        <taxon>Actinomycetes</taxon>
        <taxon>Mycobacteriales</taxon>
        <taxon>Mycobacteriaceae</taxon>
        <taxon>Mycolicibacterium</taxon>
    </lineage>
</organism>
<feature type="domain" description="SCP2" evidence="1">
    <location>
        <begin position="43"/>
        <end position="93"/>
    </location>
</feature>
<dbReference type="Proteomes" id="UP001140272">
    <property type="component" value="Unassembled WGS sequence"/>
</dbReference>
<accession>A0A9X2YBJ5</accession>
<evidence type="ECO:0000313" key="3">
    <source>
        <dbReference type="EMBL" id="UVY95970.1"/>
    </source>
</evidence>
<evidence type="ECO:0000259" key="1">
    <source>
        <dbReference type="Pfam" id="PF02036"/>
    </source>
</evidence>
<dbReference type="EMBL" id="JACKRN010000305">
    <property type="protein sequence ID" value="MCV7070459.1"/>
    <property type="molecule type" value="Genomic_DNA"/>
</dbReference>
<dbReference type="Pfam" id="PF02036">
    <property type="entry name" value="SCP2"/>
    <property type="match status" value="1"/>
</dbReference>
<sequence>MSTAGISTLQEFDVELEAVNLRGQWVYDEMLESVVGGPNRPIEGHKPDFVLTATAAVWRRVSEGEVGVASAIATRKIKFVGPIKVAMAHMAVLSAGLSLVGQVDGLVWGD</sequence>
<protein>
    <submittedName>
        <fullName evidence="2">SCP2 sterol-binding domain-containing protein</fullName>
    </submittedName>
</protein>